<comment type="function">
    <text evidence="4">Component of the Mediator complex, a coactivator involved in the regulated transcription of nearly all RNA polymerase II-dependent genes. Mediator functions as a bridge to convey information from gene-specific regulatory proteins to the basal RNA polymerase II transcription machinery. Mediator is recruited to promoters by direct interactions with regulatory proteins and serves as a scaffold for the assembly of a functional preinitiation complex with RNA polymerase II and the general transcription factors.</text>
</comment>
<evidence type="ECO:0000313" key="6">
    <source>
        <dbReference type="Proteomes" id="UP000626092"/>
    </source>
</evidence>
<sequence>MGIKWVLHWQPNAGNTINSQILNEISQCAESINGVKEGRWKATLTFYKPMLRGTCPHPLFSNELRIILLRQNTVDKHA</sequence>
<keyword evidence="4" id="KW-0804">Transcription</keyword>
<evidence type="ECO:0000313" key="5">
    <source>
        <dbReference type="EMBL" id="KAF7149066.1"/>
    </source>
</evidence>
<accession>A0A834HJF1</accession>
<dbReference type="Proteomes" id="UP000626092">
    <property type="component" value="Unassembled WGS sequence"/>
</dbReference>
<reference evidence="5" key="1">
    <citation type="submission" date="2019-11" db="EMBL/GenBank/DDBJ databases">
        <authorList>
            <person name="Liu Y."/>
            <person name="Hou J."/>
            <person name="Li T.-Q."/>
            <person name="Guan C.-H."/>
            <person name="Wu X."/>
            <person name="Wu H.-Z."/>
            <person name="Ling F."/>
            <person name="Zhang R."/>
            <person name="Shi X.-G."/>
            <person name="Ren J.-P."/>
            <person name="Chen E.-F."/>
            <person name="Sun J.-M."/>
        </authorList>
    </citation>
    <scope>NUCLEOTIDE SEQUENCE</scope>
    <source>
        <strain evidence="5">Adult_tree_wgs_1</strain>
        <tissue evidence="5">Leaves</tissue>
    </source>
</reference>
<evidence type="ECO:0000256" key="4">
    <source>
        <dbReference type="RuleBase" id="RU364152"/>
    </source>
</evidence>
<name>A0A834HJF1_RHOSS</name>
<keyword evidence="3 4" id="KW-0539">Nucleus</keyword>
<proteinExistence type="inferred from homology"/>
<comment type="subcellular location">
    <subcellularLocation>
        <location evidence="1 4">Nucleus</location>
    </subcellularLocation>
</comment>
<comment type="similarity">
    <text evidence="2 4">Belongs to the Mediator complex subunit 20 family.</text>
</comment>
<dbReference type="Pfam" id="PF08612">
    <property type="entry name" value="Med20"/>
    <property type="match status" value="1"/>
</dbReference>
<keyword evidence="4" id="KW-0010">Activator</keyword>
<keyword evidence="6" id="KW-1185">Reference proteome</keyword>
<dbReference type="GO" id="GO:0006357">
    <property type="term" value="P:regulation of transcription by RNA polymerase II"/>
    <property type="evidence" value="ECO:0007669"/>
    <property type="project" value="InterPro"/>
</dbReference>
<protein>
    <recommendedName>
        <fullName evidence="4">Mediator of RNA polymerase II transcription subunit 20</fullName>
    </recommendedName>
    <alternativeName>
        <fullName evidence="4">Mediator complex subunit 20</fullName>
    </alternativeName>
</protein>
<keyword evidence="4" id="KW-0805">Transcription regulation</keyword>
<comment type="caution">
    <text evidence="5">The sequence shown here is derived from an EMBL/GenBank/DDBJ whole genome shotgun (WGS) entry which is preliminary data.</text>
</comment>
<dbReference type="EMBL" id="WJXA01000003">
    <property type="protein sequence ID" value="KAF7149066.1"/>
    <property type="molecule type" value="Genomic_DNA"/>
</dbReference>
<evidence type="ECO:0000256" key="3">
    <source>
        <dbReference type="ARBA" id="ARBA00023242"/>
    </source>
</evidence>
<evidence type="ECO:0000256" key="1">
    <source>
        <dbReference type="ARBA" id="ARBA00004123"/>
    </source>
</evidence>
<dbReference type="PANTHER" id="PTHR12465">
    <property type="entry name" value="UBIQUITIN SPECIFIC PROTEASE HOMOLOG 49"/>
    <property type="match status" value="1"/>
</dbReference>
<dbReference type="PANTHER" id="PTHR12465:SF0">
    <property type="entry name" value="MEDIATOR OF RNA POLYMERASE II TRANSCRIPTION SUBUNIT 20"/>
    <property type="match status" value="1"/>
</dbReference>
<evidence type="ECO:0000256" key="2">
    <source>
        <dbReference type="ARBA" id="ARBA00010743"/>
    </source>
</evidence>
<dbReference type="InterPro" id="IPR013921">
    <property type="entry name" value="Mediator_Med20"/>
</dbReference>
<dbReference type="AlphaFoldDB" id="A0A834HJF1"/>
<gene>
    <name evidence="4" type="primary">MED20</name>
    <name evidence="5" type="ORF">RHSIM_Rhsim03G0228900</name>
</gene>
<dbReference type="GO" id="GO:0016592">
    <property type="term" value="C:mediator complex"/>
    <property type="evidence" value="ECO:0007669"/>
    <property type="project" value="InterPro"/>
</dbReference>
<organism evidence="5 6">
    <name type="scientific">Rhododendron simsii</name>
    <name type="common">Sims's rhododendron</name>
    <dbReference type="NCBI Taxonomy" id="118357"/>
    <lineage>
        <taxon>Eukaryota</taxon>
        <taxon>Viridiplantae</taxon>
        <taxon>Streptophyta</taxon>
        <taxon>Embryophyta</taxon>
        <taxon>Tracheophyta</taxon>
        <taxon>Spermatophyta</taxon>
        <taxon>Magnoliopsida</taxon>
        <taxon>eudicotyledons</taxon>
        <taxon>Gunneridae</taxon>
        <taxon>Pentapetalae</taxon>
        <taxon>asterids</taxon>
        <taxon>Ericales</taxon>
        <taxon>Ericaceae</taxon>
        <taxon>Ericoideae</taxon>
        <taxon>Rhodoreae</taxon>
        <taxon>Rhododendron</taxon>
    </lineage>
</organism>
<comment type="subunit">
    <text evidence="4">Component of the Mediator complex.</text>
</comment>
<dbReference type="GO" id="GO:0003713">
    <property type="term" value="F:transcription coactivator activity"/>
    <property type="evidence" value="ECO:0007669"/>
    <property type="project" value="TreeGrafter"/>
</dbReference>